<protein>
    <submittedName>
        <fullName evidence="1">Uncharacterized protein</fullName>
    </submittedName>
</protein>
<dbReference type="EMBL" id="CP029159">
    <property type="protein sequence ID" value="QKM67035.1"/>
    <property type="molecule type" value="Genomic_DNA"/>
</dbReference>
<proteinExistence type="predicted"/>
<organism evidence="1 2">
    <name type="scientific">Streptomyces tsukubensis (strain DSM 42081 / NBRC 108919 / NRRL 18488 / 9993)</name>
    <dbReference type="NCBI Taxonomy" id="1114943"/>
    <lineage>
        <taxon>Bacteria</taxon>
        <taxon>Bacillati</taxon>
        <taxon>Actinomycetota</taxon>
        <taxon>Actinomycetes</taxon>
        <taxon>Kitasatosporales</taxon>
        <taxon>Streptomycetaceae</taxon>
        <taxon>Streptomyces</taxon>
    </lineage>
</organism>
<keyword evidence="2" id="KW-1185">Reference proteome</keyword>
<reference evidence="1 2" key="1">
    <citation type="journal article" date="2012" name="J. Bacteriol.">
        <title>Draft genome of Streptomyces tsukubaensis NRRL 18488, the producer of the clinically important immunosuppressant tacrolimus (FK506).</title>
        <authorList>
            <person name="Barreiro C."/>
            <person name="Prieto C."/>
            <person name="Sola-Landa A."/>
            <person name="Solera E."/>
            <person name="Martinez-Castro M."/>
            <person name="Perez-Redondo R."/>
            <person name="Garcia-Estrada C."/>
            <person name="Aparicio J.F."/>
            <person name="Fernandez-Martinez L.T."/>
            <person name="Santos-Aberturas J."/>
            <person name="Salehi-Najafabadi Z."/>
            <person name="Rodriguez-Garcia A."/>
            <person name="Tauch A."/>
            <person name="Martin J.F."/>
        </authorList>
    </citation>
    <scope>NUCLEOTIDE SEQUENCE [LARGE SCALE GENOMIC DNA]</scope>
    <source>
        <strain evidence="2">DSM 42081 / NBRC 108919 / NRRL 18488 / 9993</strain>
    </source>
</reference>
<evidence type="ECO:0000313" key="1">
    <source>
        <dbReference type="EMBL" id="QKM67035.1"/>
    </source>
</evidence>
<evidence type="ECO:0000313" key="2">
    <source>
        <dbReference type="Proteomes" id="UP000005940"/>
    </source>
</evidence>
<dbReference type="Proteomes" id="UP000005940">
    <property type="component" value="Chromosome"/>
</dbReference>
<sequence>MRIRTALAALALAAASVAGTATTAGAIEFGDIIITTEEHTDIVSACNEALLLLSPSVQCGVFNIAPQ</sequence>
<gene>
    <name evidence="1" type="ORF">STSU_007515</name>
</gene>
<accession>I2N7P2</accession>
<dbReference type="AlphaFoldDB" id="I2N7P2"/>
<dbReference type="RefSeq" id="WP_006346066.1">
    <property type="nucleotide sequence ID" value="NZ_CP029159.1"/>
</dbReference>
<name>I2N7P2_STRT9</name>